<dbReference type="RefSeq" id="WP_184494896.1">
    <property type="nucleotide sequence ID" value="NZ_JACIJO010000002.1"/>
</dbReference>
<name>A0A841MUL8_9BACT</name>
<reference evidence="2 3" key="1">
    <citation type="submission" date="2020-08" db="EMBL/GenBank/DDBJ databases">
        <title>Genomic Encyclopedia of Type Strains, Phase IV (KMG-IV): sequencing the most valuable type-strain genomes for metagenomic binning, comparative biology and taxonomic classification.</title>
        <authorList>
            <person name="Goeker M."/>
        </authorList>
    </citation>
    <scope>NUCLEOTIDE SEQUENCE [LARGE SCALE GENOMIC DNA]</scope>
    <source>
        <strain evidence="2 3">DSM 102044</strain>
    </source>
</reference>
<feature type="domain" description="DUF985" evidence="1">
    <location>
        <begin position="8"/>
        <end position="141"/>
    </location>
</feature>
<dbReference type="SUPFAM" id="SSF51182">
    <property type="entry name" value="RmlC-like cupins"/>
    <property type="match status" value="1"/>
</dbReference>
<dbReference type="PANTHER" id="PTHR33387:SF3">
    <property type="entry name" value="DUF985 DOMAIN-CONTAINING PROTEIN"/>
    <property type="match status" value="1"/>
</dbReference>
<organism evidence="2 3">
    <name type="scientific">Algoriphagus iocasae</name>
    <dbReference type="NCBI Taxonomy" id="1836499"/>
    <lineage>
        <taxon>Bacteria</taxon>
        <taxon>Pseudomonadati</taxon>
        <taxon>Bacteroidota</taxon>
        <taxon>Cytophagia</taxon>
        <taxon>Cytophagales</taxon>
        <taxon>Cyclobacteriaceae</taxon>
        <taxon>Algoriphagus</taxon>
    </lineage>
</organism>
<keyword evidence="3" id="KW-1185">Reference proteome</keyword>
<dbReference type="EMBL" id="JACIJO010000002">
    <property type="protein sequence ID" value="MBB6326278.1"/>
    <property type="molecule type" value="Genomic_DNA"/>
</dbReference>
<comment type="caution">
    <text evidence="2">The sequence shown here is derived from an EMBL/GenBank/DDBJ whole genome shotgun (WGS) entry which is preliminary data.</text>
</comment>
<dbReference type="InterPro" id="IPR011051">
    <property type="entry name" value="RmlC_Cupin_sf"/>
</dbReference>
<dbReference type="CDD" id="cd06121">
    <property type="entry name" value="cupin_YML079wp"/>
    <property type="match status" value="1"/>
</dbReference>
<dbReference type="PANTHER" id="PTHR33387">
    <property type="entry name" value="RMLC-LIKE JELLY ROLL FOLD PROTEIN"/>
    <property type="match status" value="1"/>
</dbReference>
<dbReference type="InterPro" id="IPR009327">
    <property type="entry name" value="Cupin_DUF985"/>
</dbReference>
<sequence length="161" mass="18386">METGERIQQLVSELQLLPHPEGGFYKETYRSIDLVKTPNGERNICTVIYFLLTSENVSKFHRIKSDEHWFWHEGSPLTIHILDQKGHQKLLLGPINGSGSQPQHMVQAEKIFGSTVDEKVGYALVSCVVAPGFDFEDFELFSKEELLHDYSDHEAIISRLT</sequence>
<dbReference type="Proteomes" id="UP000588604">
    <property type="component" value="Unassembled WGS sequence"/>
</dbReference>
<dbReference type="InterPro" id="IPR039935">
    <property type="entry name" value="YML079W-like"/>
</dbReference>
<evidence type="ECO:0000313" key="3">
    <source>
        <dbReference type="Proteomes" id="UP000588604"/>
    </source>
</evidence>
<dbReference type="Gene3D" id="2.60.120.10">
    <property type="entry name" value="Jelly Rolls"/>
    <property type="match status" value="1"/>
</dbReference>
<gene>
    <name evidence="2" type="ORF">FHS59_001906</name>
</gene>
<dbReference type="InterPro" id="IPR014710">
    <property type="entry name" value="RmlC-like_jellyroll"/>
</dbReference>
<evidence type="ECO:0000313" key="2">
    <source>
        <dbReference type="EMBL" id="MBB6326278.1"/>
    </source>
</evidence>
<dbReference type="Pfam" id="PF06172">
    <property type="entry name" value="Cupin_5"/>
    <property type="match status" value="1"/>
</dbReference>
<dbReference type="AlphaFoldDB" id="A0A841MUL8"/>
<proteinExistence type="predicted"/>
<protein>
    <recommendedName>
        <fullName evidence="1">DUF985 domain-containing protein</fullName>
    </recommendedName>
</protein>
<evidence type="ECO:0000259" key="1">
    <source>
        <dbReference type="Pfam" id="PF06172"/>
    </source>
</evidence>
<accession>A0A841MUL8</accession>